<keyword evidence="1" id="KW-0614">Plasmid</keyword>
<reference evidence="1 2" key="1">
    <citation type="submission" date="2017-01" db="EMBL/GenBank/DDBJ databases">
        <title>Complete genome sequence of esterase-producing bacterium Croceicoccus marinus E4A9.</title>
        <authorList>
            <person name="Wu Y.-H."/>
            <person name="Cheng H."/>
            <person name="Xu L."/>
            <person name="Huo Y.-Y."/>
            <person name="Wang C.-S."/>
            <person name="Xu X.-W."/>
        </authorList>
    </citation>
    <scope>NUCLEOTIDE SEQUENCE [LARGE SCALE GENOMIC DNA]</scope>
    <source>
        <strain evidence="1 2">E4A9</strain>
        <plasmid evidence="2">Plasmid pcme4a9i</plasmid>
    </source>
</reference>
<dbReference type="RefSeq" id="WP_066849490.1">
    <property type="nucleotide sequence ID" value="NZ_CP019603.1"/>
</dbReference>
<dbReference type="GO" id="GO:0016740">
    <property type="term" value="F:transferase activity"/>
    <property type="evidence" value="ECO:0007669"/>
    <property type="project" value="UniProtKB-KW"/>
</dbReference>
<keyword evidence="2" id="KW-1185">Reference proteome</keyword>
<dbReference type="InterPro" id="IPR027417">
    <property type="entry name" value="P-loop_NTPase"/>
</dbReference>
<evidence type="ECO:0000313" key="2">
    <source>
        <dbReference type="Proteomes" id="UP000195807"/>
    </source>
</evidence>
<dbReference type="Gene3D" id="3.40.50.300">
    <property type="entry name" value="P-loop containing nucleotide triphosphate hydrolases"/>
    <property type="match status" value="1"/>
</dbReference>
<dbReference type="OrthoDB" id="7840040at2"/>
<dbReference type="SUPFAM" id="SSF52540">
    <property type="entry name" value="P-loop containing nucleoside triphosphate hydrolases"/>
    <property type="match status" value="1"/>
</dbReference>
<dbReference type="InterPro" id="IPR052736">
    <property type="entry name" value="Stf3_sulfotransferase"/>
</dbReference>
<organism evidence="1 2">
    <name type="scientific">Croceicoccus marinus</name>
    <dbReference type="NCBI Taxonomy" id="450378"/>
    <lineage>
        <taxon>Bacteria</taxon>
        <taxon>Pseudomonadati</taxon>
        <taxon>Pseudomonadota</taxon>
        <taxon>Alphaproteobacteria</taxon>
        <taxon>Sphingomonadales</taxon>
        <taxon>Erythrobacteraceae</taxon>
        <taxon>Croceicoccus</taxon>
    </lineage>
</organism>
<gene>
    <name evidence="1" type="ORF">A9D14_14675</name>
</gene>
<dbReference type="KEGG" id="cman:A9D14_14675"/>
<dbReference type="PANTHER" id="PTHR36451:SF1">
    <property type="entry name" value="OMEGA-HYDROXY-BETA-DIHYDROMENAQUINONE-9 SULFOTRANSFERASE STF3"/>
    <property type="match status" value="1"/>
</dbReference>
<dbReference type="PANTHER" id="PTHR36451">
    <property type="entry name" value="PAPS-DEPENDENT SULFOTRANSFERASE STF3"/>
    <property type="match status" value="1"/>
</dbReference>
<proteinExistence type="predicted"/>
<evidence type="ECO:0000313" key="1">
    <source>
        <dbReference type="EMBL" id="ARU17627.1"/>
    </source>
</evidence>
<keyword evidence="1" id="KW-0808">Transferase</keyword>
<name>A0A1Z1FG08_9SPHN</name>
<sequence length="379" mass="42568">MGDPTPQQLIDEAGLDQEMAAGVMPGLSAALAALGEEGGLSESGHQRALAQFRDNLARLSAIAADRRAHPEIADVEIVRPVFILGLPRCGTSILHALIGADPQIRTPLQWEVAAPSPPPDAATFDTDPRADGFDAYVQENFTGAWADVLKAHPIGSRIPQECGMILETAFQGINPTMLFRLPSYYDWYRKTDTRFGYGVHKMWLQHLAWKNPRKRWVLKVQEHAHHLAELLAVYPDAVLVQPHRDPVTVMASISRLIEVIRCVSFDRIDRDELGQELLHLWHDGQAAALAWRKANPQVKVLDLAFRDLIADPVEAVRKIYGHADIDFTGESEEAVSRWWREHPADKHGQHRYELADYGLTREQVEGVYADYISAYRPYL</sequence>
<dbReference type="AlphaFoldDB" id="A0A1Z1FG08"/>
<dbReference type="STRING" id="450378.GCA_001661675_02949"/>
<dbReference type="Pfam" id="PF13469">
    <property type="entry name" value="Sulfotransfer_3"/>
    <property type="match status" value="1"/>
</dbReference>
<accession>A0A1Z1FG08</accession>
<dbReference type="EMBL" id="CP019603">
    <property type="protein sequence ID" value="ARU17627.1"/>
    <property type="molecule type" value="Genomic_DNA"/>
</dbReference>
<protein>
    <submittedName>
        <fullName evidence="1">Sulfotransferase family protein</fullName>
    </submittedName>
</protein>
<geneLocation type="plasmid" evidence="2">
    <name>pcme4a9i</name>
</geneLocation>
<dbReference type="Proteomes" id="UP000195807">
    <property type="component" value="Plasmid pCME4A9I"/>
</dbReference>